<evidence type="ECO:0000313" key="6">
    <source>
        <dbReference type="EMBL" id="EZH73024.1"/>
    </source>
</evidence>
<evidence type="ECO:0008006" key="8">
    <source>
        <dbReference type="Google" id="ProtNLM"/>
    </source>
</evidence>
<feature type="transmembrane region" description="Helical" evidence="5">
    <location>
        <begin position="110"/>
        <end position="129"/>
    </location>
</feature>
<dbReference type="STRING" id="1317122.ATO12_18585"/>
<evidence type="ECO:0000256" key="2">
    <source>
        <dbReference type="ARBA" id="ARBA00022692"/>
    </source>
</evidence>
<accession>A0A023BSV3</accession>
<comment type="caution">
    <text evidence="6">The sequence shown here is derived from an EMBL/GenBank/DDBJ whole genome shotgun (WGS) entry which is preliminary data.</text>
</comment>
<evidence type="ECO:0000256" key="3">
    <source>
        <dbReference type="ARBA" id="ARBA00022989"/>
    </source>
</evidence>
<evidence type="ECO:0000256" key="1">
    <source>
        <dbReference type="ARBA" id="ARBA00004141"/>
    </source>
</evidence>
<dbReference type="AlphaFoldDB" id="A0A023BSV3"/>
<gene>
    <name evidence="6" type="ORF">ATO12_18585</name>
</gene>
<dbReference type="GO" id="GO:0016020">
    <property type="term" value="C:membrane"/>
    <property type="evidence" value="ECO:0007669"/>
    <property type="project" value="UniProtKB-SubCell"/>
</dbReference>
<dbReference type="Pfam" id="PF07681">
    <property type="entry name" value="DoxX"/>
    <property type="match status" value="1"/>
</dbReference>
<dbReference type="InterPro" id="IPR032808">
    <property type="entry name" value="DoxX"/>
</dbReference>
<evidence type="ECO:0000256" key="5">
    <source>
        <dbReference type="SAM" id="Phobius"/>
    </source>
</evidence>
<evidence type="ECO:0000256" key="4">
    <source>
        <dbReference type="ARBA" id="ARBA00023136"/>
    </source>
</evidence>
<keyword evidence="2 5" id="KW-0812">Transmembrane</keyword>
<sequence length="137" mass="15257">MSRIYDLKEKLSSRGYIGIFILRIFVSLRLLYGVIDNIVSWERMIEFSGFLHINGFPFPVISAILSVYIQAIGALLILIGYHIRLASLVLVINFIIAVLVHIRLGDSIEATTPALAILFCCLAFIFTGADKLSISKP</sequence>
<keyword evidence="7" id="KW-1185">Reference proteome</keyword>
<feature type="transmembrane region" description="Helical" evidence="5">
    <location>
        <begin position="55"/>
        <end position="78"/>
    </location>
</feature>
<evidence type="ECO:0000313" key="7">
    <source>
        <dbReference type="Proteomes" id="UP000023541"/>
    </source>
</evidence>
<keyword evidence="4 5" id="KW-0472">Membrane</keyword>
<name>A0A023BSV3_9FLAO</name>
<comment type="subcellular location">
    <subcellularLocation>
        <location evidence="1">Membrane</location>
        <topology evidence="1">Multi-pass membrane protein</topology>
    </subcellularLocation>
</comment>
<dbReference type="EMBL" id="AQRA01000006">
    <property type="protein sequence ID" value="EZH73024.1"/>
    <property type="molecule type" value="Genomic_DNA"/>
</dbReference>
<keyword evidence="3 5" id="KW-1133">Transmembrane helix</keyword>
<dbReference type="Proteomes" id="UP000023541">
    <property type="component" value="Unassembled WGS sequence"/>
</dbReference>
<dbReference type="OrthoDB" id="346004at2"/>
<protein>
    <recommendedName>
        <fullName evidence="8">DoxX family protein</fullName>
    </recommendedName>
</protein>
<reference evidence="6 7" key="1">
    <citation type="submission" date="2014-04" db="EMBL/GenBank/DDBJ databases">
        <title>Aquimarina sp. 22II-S11-z7 Genome Sequencing.</title>
        <authorList>
            <person name="Lai Q."/>
        </authorList>
    </citation>
    <scope>NUCLEOTIDE SEQUENCE [LARGE SCALE GENOMIC DNA]</scope>
    <source>
        <strain evidence="6 7">22II-S11-z7</strain>
    </source>
</reference>
<feature type="transmembrane region" description="Helical" evidence="5">
    <location>
        <begin position="85"/>
        <end position="104"/>
    </location>
</feature>
<dbReference type="eggNOG" id="COG2259">
    <property type="taxonomic scope" value="Bacteria"/>
</dbReference>
<feature type="transmembrane region" description="Helical" evidence="5">
    <location>
        <begin position="16"/>
        <end position="35"/>
    </location>
</feature>
<organism evidence="6 7">
    <name type="scientific">Aquimarina atlantica</name>
    <dbReference type="NCBI Taxonomy" id="1317122"/>
    <lineage>
        <taxon>Bacteria</taxon>
        <taxon>Pseudomonadati</taxon>
        <taxon>Bacteroidota</taxon>
        <taxon>Flavobacteriia</taxon>
        <taxon>Flavobacteriales</taxon>
        <taxon>Flavobacteriaceae</taxon>
        <taxon>Aquimarina</taxon>
    </lineage>
</organism>
<dbReference type="RefSeq" id="WP_051575848.1">
    <property type="nucleotide sequence ID" value="NZ_AQRA01000006.1"/>
</dbReference>
<proteinExistence type="predicted"/>